<evidence type="ECO:0000256" key="1">
    <source>
        <dbReference type="SAM" id="Phobius"/>
    </source>
</evidence>
<sequence>MRILDIFKPREKDTPEKIIEIAVFSLGSAIDLYVLSAHLAEGFGTPAWERFAGRRSLVFILDEGEVASEIPYKLTARLFEEGGGYVKLELDLHSHKFDVDSGILWHRREFSSILTRFLQTALRTDDLEALRSVTESRDILRQLGIEPERLGGELNFGFDKGSILIKVGPVPDAEGIIKLGEKAAFGDGIIYLESGDTGSIPLLERWCYREGASSWHLSSLGLGLEYLNQVRSNVSTSMCYQFARFLRRINRFILKERRFPLRPIDMTKIESSSEFNNLVSDFDSTSRRLSELLLARREGISSRDLYALRRLITGQGLLAAALVLLVGFAGLFFGLSQLILHGLTWPWIAGLSALLILPGAAYLIWVFVRRGKLKRREESDGLKEINDRLKILADYVESLEADENVPEDFREELVAIRCREINRLKYLVSEVSKNPGRDF</sequence>
<proteinExistence type="predicted"/>
<dbReference type="EMBL" id="WJKJ01000063">
    <property type="protein sequence ID" value="MBD3363981.1"/>
    <property type="molecule type" value="Genomic_DNA"/>
</dbReference>
<name>A0A9D5K9Y5_UNCW3</name>
<accession>A0A9D5K9Y5</accession>
<keyword evidence="1" id="KW-0812">Transmembrane</keyword>
<keyword evidence="1" id="KW-0472">Membrane</keyword>
<dbReference type="AlphaFoldDB" id="A0A9D5K9Y5"/>
<reference evidence="2" key="1">
    <citation type="submission" date="2019-11" db="EMBL/GenBank/DDBJ databases">
        <title>Microbial mats filling the niche in hypersaline microbial mats.</title>
        <authorList>
            <person name="Wong H.L."/>
            <person name="Macleod F.I."/>
            <person name="White R.A. III"/>
            <person name="Burns B.P."/>
        </authorList>
    </citation>
    <scope>NUCLEOTIDE SEQUENCE</scope>
    <source>
        <strain evidence="2">Bin_327</strain>
    </source>
</reference>
<feature type="transmembrane region" description="Helical" evidence="1">
    <location>
        <begin position="345"/>
        <end position="368"/>
    </location>
</feature>
<gene>
    <name evidence="2" type="ORF">GF359_02075</name>
</gene>
<evidence type="ECO:0000313" key="3">
    <source>
        <dbReference type="Proteomes" id="UP000630660"/>
    </source>
</evidence>
<dbReference type="Proteomes" id="UP000630660">
    <property type="component" value="Unassembled WGS sequence"/>
</dbReference>
<organism evidence="2 3">
    <name type="scientific">candidate division WOR-3 bacterium</name>
    <dbReference type="NCBI Taxonomy" id="2052148"/>
    <lineage>
        <taxon>Bacteria</taxon>
        <taxon>Bacteria division WOR-3</taxon>
    </lineage>
</organism>
<comment type="caution">
    <text evidence="2">The sequence shown here is derived from an EMBL/GenBank/DDBJ whole genome shotgun (WGS) entry which is preliminary data.</text>
</comment>
<feature type="transmembrane region" description="Helical" evidence="1">
    <location>
        <begin position="317"/>
        <end position="339"/>
    </location>
</feature>
<evidence type="ECO:0000313" key="2">
    <source>
        <dbReference type="EMBL" id="MBD3363981.1"/>
    </source>
</evidence>
<keyword evidence="1" id="KW-1133">Transmembrane helix</keyword>
<protein>
    <submittedName>
        <fullName evidence="2">Uncharacterized protein</fullName>
    </submittedName>
</protein>